<dbReference type="EMBL" id="BAABET010000021">
    <property type="protein sequence ID" value="GAA4340717.1"/>
    <property type="molecule type" value="Genomic_DNA"/>
</dbReference>
<evidence type="ECO:0000313" key="2">
    <source>
        <dbReference type="EMBL" id="GAA4340717.1"/>
    </source>
</evidence>
<dbReference type="Proteomes" id="UP001501115">
    <property type="component" value="Unassembled WGS sequence"/>
</dbReference>
<feature type="region of interest" description="Disordered" evidence="1">
    <location>
        <begin position="1"/>
        <end position="24"/>
    </location>
</feature>
<feature type="compositionally biased region" description="Polar residues" evidence="1">
    <location>
        <begin position="1"/>
        <end position="16"/>
    </location>
</feature>
<evidence type="ECO:0000313" key="3">
    <source>
        <dbReference type="Proteomes" id="UP001501115"/>
    </source>
</evidence>
<reference evidence="3" key="1">
    <citation type="journal article" date="2019" name="Int. J. Syst. Evol. Microbiol.">
        <title>The Global Catalogue of Microorganisms (GCM) 10K type strain sequencing project: providing services to taxonomists for standard genome sequencing and annotation.</title>
        <authorList>
            <consortium name="The Broad Institute Genomics Platform"/>
            <consortium name="The Broad Institute Genome Sequencing Center for Infectious Disease"/>
            <person name="Wu L."/>
            <person name="Ma J."/>
        </authorList>
    </citation>
    <scope>NUCLEOTIDE SEQUENCE [LARGE SCALE GENOMIC DNA]</scope>
    <source>
        <strain evidence="3">JCM 31290</strain>
    </source>
</reference>
<protein>
    <submittedName>
        <fullName evidence="2">Uncharacterized protein</fullName>
    </submittedName>
</protein>
<accession>A0ABP8HKT5</accession>
<evidence type="ECO:0000256" key="1">
    <source>
        <dbReference type="SAM" id="MobiDB-lite"/>
    </source>
</evidence>
<keyword evidence="3" id="KW-1185">Reference proteome</keyword>
<name>A0ABP8HKT5_9ACTN</name>
<gene>
    <name evidence="2" type="ORF">GCM10023086_76410</name>
</gene>
<proteinExistence type="predicted"/>
<organism evidence="2 3">
    <name type="scientific">Streptomyces venetus</name>
    <dbReference type="NCBI Taxonomy" id="1701086"/>
    <lineage>
        <taxon>Bacteria</taxon>
        <taxon>Bacillati</taxon>
        <taxon>Actinomycetota</taxon>
        <taxon>Actinomycetes</taxon>
        <taxon>Kitasatosporales</taxon>
        <taxon>Streptomycetaceae</taxon>
        <taxon>Streptomyces</taxon>
    </lineage>
</organism>
<comment type="caution">
    <text evidence="2">The sequence shown here is derived from an EMBL/GenBank/DDBJ whole genome shotgun (WGS) entry which is preliminary data.</text>
</comment>
<sequence>MASRPTSEANAFSSTLPLPGMGVSGKALRPVNKTNLQGLRVAFSGELHLAHRVRCRCGRRAGGGAQAVVSGWAGLR</sequence>